<dbReference type="AlphaFoldDB" id="A0A8J6CF24"/>
<feature type="region of interest" description="Disordered" evidence="1">
    <location>
        <begin position="312"/>
        <end position="344"/>
    </location>
</feature>
<name>A0A8J6CF24_DIALT</name>
<dbReference type="Gene3D" id="3.30.110.20">
    <property type="entry name" value="Alba-like domain"/>
    <property type="match status" value="2"/>
</dbReference>
<dbReference type="Proteomes" id="UP000751190">
    <property type="component" value="Unassembled WGS sequence"/>
</dbReference>
<dbReference type="OMA" id="MAVCHAR"/>
<accession>A0A8J6CF24</accession>
<dbReference type="InterPro" id="IPR007347">
    <property type="entry name" value="SpoVS"/>
</dbReference>
<dbReference type="InterPro" id="IPR036882">
    <property type="entry name" value="Alba-like_dom_sf"/>
</dbReference>
<feature type="compositionally biased region" description="Gly residues" evidence="1">
    <location>
        <begin position="18"/>
        <end position="29"/>
    </location>
</feature>
<dbReference type="EMBL" id="JAGTXO010000004">
    <property type="protein sequence ID" value="KAG8468681.1"/>
    <property type="molecule type" value="Genomic_DNA"/>
</dbReference>
<dbReference type="PANTHER" id="PTHR35331:SF1">
    <property type="entry name" value="STAGE V SPORULATION PROTEIN S"/>
    <property type="match status" value="1"/>
</dbReference>
<gene>
    <name evidence="2" type="ORF">KFE25_013764</name>
</gene>
<organism evidence="2 3">
    <name type="scientific">Diacronema lutheri</name>
    <name type="common">Unicellular marine alga</name>
    <name type="synonym">Monochrysis lutheri</name>
    <dbReference type="NCBI Taxonomy" id="2081491"/>
    <lineage>
        <taxon>Eukaryota</taxon>
        <taxon>Haptista</taxon>
        <taxon>Haptophyta</taxon>
        <taxon>Pavlovophyceae</taxon>
        <taxon>Pavlovales</taxon>
        <taxon>Pavlovaceae</taxon>
        <taxon>Diacronema</taxon>
    </lineage>
</organism>
<dbReference type="PANTHER" id="PTHR35331">
    <property type="entry name" value="STAGE V SPORULATION PROTEIN S"/>
    <property type="match status" value="1"/>
</dbReference>
<feature type="compositionally biased region" description="Gly residues" evidence="1">
    <location>
        <begin position="119"/>
        <end position="128"/>
    </location>
</feature>
<protein>
    <submittedName>
        <fullName evidence="2">Uncharacterized protein</fullName>
    </submittedName>
</protein>
<comment type="caution">
    <text evidence="2">The sequence shown here is derived from an EMBL/GenBank/DDBJ whole genome shotgun (WGS) entry which is preliminary data.</text>
</comment>
<feature type="compositionally biased region" description="Basic and acidic residues" evidence="1">
    <location>
        <begin position="98"/>
        <end position="118"/>
    </location>
</feature>
<feature type="compositionally biased region" description="Low complexity" evidence="1">
    <location>
        <begin position="312"/>
        <end position="323"/>
    </location>
</feature>
<feature type="region of interest" description="Disordered" evidence="1">
    <location>
        <begin position="1"/>
        <end position="129"/>
    </location>
</feature>
<evidence type="ECO:0000313" key="2">
    <source>
        <dbReference type="EMBL" id="KAG8468681.1"/>
    </source>
</evidence>
<proteinExistence type="predicted"/>
<sequence>MEPPEQAEGVAASAGEGQARGGGRGGARGARGARGASGARGNGERGRARRGRGRGRSDGAGPADAAPLASEEMDAGVADGAATAESGRGRAGGRGRGRRDGGGARGDGARGGRGRGGDGRGGGRGGARLAGACKVSADSDIQKVSGYIAASVRSQQPAMVLAISDVAVNQAIKALALARNFLMSDNLDLVAQPRFPEFDQNSQTANMQLDLQAKQTRIQLDDKVSATMCVSQRSLPSAVAGAIASTAREGKHVTKVSCMGPQAVLRTVKSIFLARRFLQDDSLDLSFVPQFSDSDNGLTVMNFYVLAHSPAGAGPDAPPSTGAQQPVVTNAPLDGGASTVPKAE</sequence>
<dbReference type="Pfam" id="PF04232">
    <property type="entry name" value="SpoVS"/>
    <property type="match status" value="2"/>
</dbReference>
<dbReference type="OrthoDB" id="10267179at2759"/>
<evidence type="ECO:0000313" key="3">
    <source>
        <dbReference type="Proteomes" id="UP000751190"/>
    </source>
</evidence>
<keyword evidence="3" id="KW-1185">Reference proteome</keyword>
<reference evidence="2" key="1">
    <citation type="submission" date="2021-05" db="EMBL/GenBank/DDBJ databases">
        <title>The genome of the haptophyte Pavlova lutheri (Diacronema luteri, Pavlovales) - a model for lipid biosynthesis in eukaryotic algae.</title>
        <authorList>
            <person name="Hulatt C.J."/>
            <person name="Posewitz M.C."/>
        </authorList>
    </citation>
    <scope>NUCLEOTIDE SEQUENCE</scope>
    <source>
        <strain evidence="2">NIVA-4/92</strain>
    </source>
</reference>
<evidence type="ECO:0000256" key="1">
    <source>
        <dbReference type="SAM" id="MobiDB-lite"/>
    </source>
</evidence>
<dbReference type="GO" id="GO:0003676">
    <property type="term" value="F:nucleic acid binding"/>
    <property type="evidence" value="ECO:0007669"/>
    <property type="project" value="InterPro"/>
</dbReference>